<keyword evidence="4" id="KW-1185">Reference proteome</keyword>
<feature type="transmembrane region" description="Helical" evidence="2">
    <location>
        <begin position="66"/>
        <end position="87"/>
    </location>
</feature>
<keyword evidence="2" id="KW-0472">Membrane</keyword>
<name>A0A8H5C481_9AGAR</name>
<dbReference type="EMBL" id="JAACJK010000066">
    <property type="protein sequence ID" value="KAF5334804.1"/>
    <property type="molecule type" value="Genomic_DNA"/>
</dbReference>
<evidence type="ECO:0000313" key="4">
    <source>
        <dbReference type="Proteomes" id="UP000541558"/>
    </source>
</evidence>
<evidence type="ECO:0000313" key="3">
    <source>
        <dbReference type="EMBL" id="KAF5334804.1"/>
    </source>
</evidence>
<keyword evidence="2" id="KW-1133">Transmembrane helix</keyword>
<evidence type="ECO:0000256" key="1">
    <source>
        <dbReference type="SAM" id="MobiDB-lite"/>
    </source>
</evidence>
<proteinExistence type="predicted"/>
<sequence>MEYLVRDMDIKPAVATQSFDAWKGTVCALYCIAAASAIPGLVQRVRARGLTTGKEREASWTTKVEPYLSVVLSFLGVVAGIVLLYVYDRKDRHYDIEWQTRLYFVLSVAWVSIIWFARISLALTLSHSIHPIVHRLSLGLALSSAMLYIGHLVWMLATGCHHHGRLLRDVRTSAYCNAKKDGVDVIGFIVIYMIELFLFATAVYATVLSRKTQSLPSSSSDLSPKFSHPPSTLSASQNASRTVLIGSLLMFFTTIVHSALYYSPLITSTDGLLLIDMTSHLEGVLSIFASALPSLVLWITWLRSRRSAGSTSRPSHSRQSSQSTIVVEPDLKIPANVIILGDLSASSRERDRKLGSGMDDTESDTWSVRSGRSSITVKNGEAYVV</sequence>
<organism evidence="3 4">
    <name type="scientific">Ephemerocybe angulata</name>
    <dbReference type="NCBI Taxonomy" id="980116"/>
    <lineage>
        <taxon>Eukaryota</taxon>
        <taxon>Fungi</taxon>
        <taxon>Dikarya</taxon>
        <taxon>Basidiomycota</taxon>
        <taxon>Agaricomycotina</taxon>
        <taxon>Agaricomycetes</taxon>
        <taxon>Agaricomycetidae</taxon>
        <taxon>Agaricales</taxon>
        <taxon>Agaricineae</taxon>
        <taxon>Psathyrellaceae</taxon>
        <taxon>Ephemerocybe</taxon>
    </lineage>
</organism>
<feature type="transmembrane region" description="Helical" evidence="2">
    <location>
        <begin position="21"/>
        <end position="45"/>
    </location>
</feature>
<reference evidence="3 4" key="1">
    <citation type="journal article" date="2020" name="ISME J.">
        <title>Uncovering the hidden diversity of litter-decomposition mechanisms in mushroom-forming fungi.</title>
        <authorList>
            <person name="Floudas D."/>
            <person name="Bentzer J."/>
            <person name="Ahren D."/>
            <person name="Johansson T."/>
            <person name="Persson P."/>
            <person name="Tunlid A."/>
        </authorList>
    </citation>
    <scope>NUCLEOTIDE SEQUENCE [LARGE SCALE GENOMIC DNA]</scope>
    <source>
        <strain evidence="3 4">CBS 175.51</strain>
    </source>
</reference>
<feature type="region of interest" description="Disordered" evidence="1">
    <location>
        <begin position="350"/>
        <end position="371"/>
    </location>
</feature>
<evidence type="ECO:0000256" key="2">
    <source>
        <dbReference type="SAM" id="Phobius"/>
    </source>
</evidence>
<accession>A0A8H5C481</accession>
<feature type="transmembrane region" description="Helical" evidence="2">
    <location>
        <begin position="243"/>
        <end position="263"/>
    </location>
</feature>
<dbReference type="AlphaFoldDB" id="A0A8H5C481"/>
<gene>
    <name evidence="3" type="ORF">D9611_012929</name>
</gene>
<comment type="caution">
    <text evidence="3">The sequence shown here is derived from an EMBL/GenBank/DDBJ whole genome shotgun (WGS) entry which is preliminary data.</text>
</comment>
<keyword evidence="2" id="KW-0812">Transmembrane</keyword>
<feature type="transmembrane region" description="Helical" evidence="2">
    <location>
        <begin position="102"/>
        <end position="124"/>
    </location>
</feature>
<feature type="transmembrane region" description="Helical" evidence="2">
    <location>
        <begin position="283"/>
        <end position="302"/>
    </location>
</feature>
<feature type="transmembrane region" description="Helical" evidence="2">
    <location>
        <begin position="136"/>
        <end position="157"/>
    </location>
</feature>
<feature type="transmembrane region" description="Helical" evidence="2">
    <location>
        <begin position="185"/>
        <end position="207"/>
    </location>
</feature>
<dbReference type="Proteomes" id="UP000541558">
    <property type="component" value="Unassembled WGS sequence"/>
</dbReference>
<protein>
    <submittedName>
        <fullName evidence="3">Uncharacterized protein</fullName>
    </submittedName>
</protein>
<dbReference type="OrthoDB" id="2936582at2759"/>